<dbReference type="Proteomes" id="UP001595859">
    <property type="component" value="Unassembled WGS sequence"/>
</dbReference>
<feature type="domain" description="AMP-dependent synthetase/ligase" evidence="3">
    <location>
        <begin position="14"/>
        <end position="359"/>
    </location>
</feature>
<organism evidence="5 6">
    <name type="scientific">Actinophytocola glycyrrhizae</name>
    <dbReference type="NCBI Taxonomy" id="2044873"/>
    <lineage>
        <taxon>Bacteria</taxon>
        <taxon>Bacillati</taxon>
        <taxon>Actinomycetota</taxon>
        <taxon>Actinomycetes</taxon>
        <taxon>Pseudonocardiales</taxon>
        <taxon>Pseudonocardiaceae</taxon>
    </lineage>
</organism>
<dbReference type="InterPro" id="IPR042099">
    <property type="entry name" value="ANL_N_sf"/>
</dbReference>
<dbReference type="PANTHER" id="PTHR43201">
    <property type="entry name" value="ACYL-COA SYNTHETASE"/>
    <property type="match status" value="1"/>
</dbReference>
<gene>
    <name evidence="5" type="ORF">ACFPCV_06170</name>
</gene>
<dbReference type="InterPro" id="IPR025110">
    <property type="entry name" value="AMP-bd_C"/>
</dbReference>
<dbReference type="EMBL" id="JBHSIS010000003">
    <property type="protein sequence ID" value="MFC4853080.1"/>
    <property type="molecule type" value="Genomic_DNA"/>
</dbReference>
<name>A0ABV9RUT4_9PSEU</name>
<keyword evidence="2" id="KW-0436">Ligase</keyword>
<dbReference type="Gene3D" id="3.30.300.30">
    <property type="match status" value="1"/>
</dbReference>
<evidence type="ECO:0000259" key="4">
    <source>
        <dbReference type="Pfam" id="PF13193"/>
    </source>
</evidence>
<protein>
    <submittedName>
        <fullName evidence="5">AMP-binding protein</fullName>
    </submittedName>
</protein>
<proteinExistence type="inferred from homology"/>
<sequence length="493" mass="51385">MVDTQRGNVADLVAEAARKAPGRVAVVDTASGRTLTWEQTDRAVGAFAARLAAEGVEDGDRVAIVLGNSAEFCVALFGVLRAGGIAVPAAARSPELPRLLGDSGARFVVGDDFPAPDLDATADEPHTTTRGGEDIAVLCYTSGTAGVPRGVMLSHRALLSNVDQCARLQPAPVTANDRVLLVVPLFHLYGLGPGLLQVAAAGATAVLLETFGTERALTVCAQHRVTALVGVPAMYQALSVASPDRLAEGLSTVRLFTSGAAPLAPAVLAAITQATGLPVYEGYGLTETGPVLTSTLVGGVAKPGSVGRPLPGVELVLVDSDGRPVGAPADPDETEWFDGDEFETGRVAARGPNLFSGYWPDGAHGPDEDGWFRTGDVGYLDAEGDLHLVDRANDLIIVNGFNVYPKEVEQVLDELPQVAEAAAVGVPDERTGEQVIAVVVLREGATLSEEEVRDHCAERLARFKVPRAVRIVDELPHSATGKVRRASLRGSVA</sequence>
<dbReference type="RefSeq" id="WP_378055063.1">
    <property type="nucleotide sequence ID" value="NZ_JBHSIS010000003.1"/>
</dbReference>
<accession>A0ABV9RUT4</accession>
<dbReference type="Pfam" id="PF00501">
    <property type="entry name" value="AMP-binding"/>
    <property type="match status" value="1"/>
</dbReference>
<dbReference type="SUPFAM" id="SSF56801">
    <property type="entry name" value="Acetyl-CoA synthetase-like"/>
    <property type="match status" value="1"/>
</dbReference>
<evidence type="ECO:0000313" key="5">
    <source>
        <dbReference type="EMBL" id="MFC4853080.1"/>
    </source>
</evidence>
<dbReference type="PANTHER" id="PTHR43201:SF5">
    <property type="entry name" value="MEDIUM-CHAIN ACYL-COA LIGASE ACSF2, MITOCHONDRIAL"/>
    <property type="match status" value="1"/>
</dbReference>
<feature type="domain" description="AMP-binding enzyme C-terminal" evidence="4">
    <location>
        <begin position="407"/>
        <end position="482"/>
    </location>
</feature>
<evidence type="ECO:0000256" key="1">
    <source>
        <dbReference type="ARBA" id="ARBA00006432"/>
    </source>
</evidence>
<evidence type="ECO:0000259" key="3">
    <source>
        <dbReference type="Pfam" id="PF00501"/>
    </source>
</evidence>
<dbReference type="Gene3D" id="3.40.50.12780">
    <property type="entry name" value="N-terminal domain of ligase-like"/>
    <property type="match status" value="1"/>
</dbReference>
<evidence type="ECO:0000313" key="6">
    <source>
        <dbReference type="Proteomes" id="UP001595859"/>
    </source>
</evidence>
<dbReference type="InterPro" id="IPR000873">
    <property type="entry name" value="AMP-dep_synth/lig_dom"/>
</dbReference>
<comment type="caution">
    <text evidence="5">The sequence shown here is derived from an EMBL/GenBank/DDBJ whole genome shotgun (WGS) entry which is preliminary data.</text>
</comment>
<comment type="similarity">
    <text evidence="1">Belongs to the ATP-dependent AMP-binding enzyme family.</text>
</comment>
<dbReference type="Pfam" id="PF13193">
    <property type="entry name" value="AMP-binding_C"/>
    <property type="match status" value="1"/>
</dbReference>
<dbReference type="InterPro" id="IPR045851">
    <property type="entry name" value="AMP-bd_C_sf"/>
</dbReference>
<reference evidence="6" key="1">
    <citation type="journal article" date="2019" name="Int. J. Syst. Evol. Microbiol.">
        <title>The Global Catalogue of Microorganisms (GCM) 10K type strain sequencing project: providing services to taxonomists for standard genome sequencing and annotation.</title>
        <authorList>
            <consortium name="The Broad Institute Genomics Platform"/>
            <consortium name="The Broad Institute Genome Sequencing Center for Infectious Disease"/>
            <person name="Wu L."/>
            <person name="Ma J."/>
        </authorList>
    </citation>
    <scope>NUCLEOTIDE SEQUENCE [LARGE SCALE GENOMIC DNA]</scope>
    <source>
        <strain evidence="6">ZS-22-S1</strain>
    </source>
</reference>
<evidence type="ECO:0000256" key="2">
    <source>
        <dbReference type="ARBA" id="ARBA00022598"/>
    </source>
</evidence>
<keyword evidence="6" id="KW-1185">Reference proteome</keyword>